<dbReference type="Gene3D" id="3.30.420.10">
    <property type="entry name" value="Ribonuclease H-like superfamily/Ribonuclease H"/>
    <property type="match status" value="1"/>
</dbReference>
<dbReference type="PANTHER" id="PTHR46791:SF11">
    <property type="entry name" value="INTEGRASE CATALYTIC DOMAIN-CONTAINING PROTEIN"/>
    <property type="match status" value="1"/>
</dbReference>
<dbReference type="PROSITE" id="PS50994">
    <property type="entry name" value="INTEGRASE"/>
    <property type="match status" value="1"/>
</dbReference>
<dbReference type="PANTHER" id="PTHR46791">
    <property type="entry name" value="EXPRESSED PROTEIN"/>
    <property type="match status" value="1"/>
</dbReference>
<reference evidence="2 3" key="1">
    <citation type="submission" date="2021-06" db="EMBL/GenBank/DDBJ databases">
        <authorList>
            <person name="Palmer J.M."/>
        </authorList>
    </citation>
    <scope>NUCLEOTIDE SEQUENCE [LARGE SCALE GENOMIC DNA]</scope>
    <source>
        <strain evidence="2 3">XR_2019</strain>
        <tissue evidence="2">Muscle</tissue>
    </source>
</reference>
<evidence type="ECO:0000313" key="3">
    <source>
        <dbReference type="Proteomes" id="UP001444071"/>
    </source>
</evidence>
<feature type="domain" description="Integrase catalytic" evidence="1">
    <location>
        <begin position="75"/>
        <end position="258"/>
    </location>
</feature>
<dbReference type="Pfam" id="PF24764">
    <property type="entry name" value="rva_4"/>
    <property type="match status" value="1"/>
</dbReference>
<evidence type="ECO:0000313" key="2">
    <source>
        <dbReference type="EMBL" id="MEQ2275927.1"/>
    </source>
</evidence>
<organism evidence="2 3">
    <name type="scientific">Xenotaenia resolanae</name>
    <dbReference type="NCBI Taxonomy" id="208358"/>
    <lineage>
        <taxon>Eukaryota</taxon>
        <taxon>Metazoa</taxon>
        <taxon>Chordata</taxon>
        <taxon>Craniata</taxon>
        <taxon>Vertebrata</taxon>
        <taxon>Euteleostomi</taxon>
        <taxon>Actinopterygii</taxon>
        <taxon>Neopterygii</taxon>
        <taxon>Teleostei</taxon>
        <taxon>Neoteleostei</taxon>
        <taxon>Acanthomorphata</taxon>
        <taxon>Ovalentaria</taxon>
        <taxon>Atherinomorphae</taxon>
        <taxon>Cyprinodontiformes</taxon>
        <taxon>Goodeidae</taxon>
        <taxon>Xenotaenia</taxon>
    </lineage>
</organism>
<protein>
    <recommendedName>
        <fullName evidence="1">Integrase catalytic domain-containing protein</fullName>
    </recommendedName>
</protein>
<evidence type="ECO:0000259" key="1">
    <source>
        <dbReference type="PROSITE" id="PS50994"/>
    </source>
</evidence>
<accession>A0ABV0X210</accession>
<dbReference type="EMBL" id="JAHRIM010083498">
    <property type="protein sequence ID" value="MEQ2275927.1"/>
    <property type="molecule type" value="Genomic_DNA"/>
</dbReference>
<sequence length="350" mass="40087">RMYYSNISTEDLRDVVSSFIQQFPDSGIKTVSGYLNSVGLRVQRSRVIETLRVLDPAGMLCRGLGINVIPRRVYSVPAPNSLWHIDGNHKLIRWRIVIHGGIDGYSRKIMYLCANNNNRASTVLSAFLAAVQQFGIPTRVRSDKGGENVDVARFMLEHPQRGPDRTSFITGRSVHNQRIERLWRDVWCSVTVNYYTAFQHLYNSGVLNVDDELDLICLHYVMLPKINEHLQLFKKAWDRHRLSTEHGKSPQQLWIEGQIMGAHPIPEPVCEQGTLEDYGIDWEGPTPVDHEAAVDVPENPMPLQNRVFEHLRERIDPLRPSTCFGMDILVEALESARRIFHDVRDRVSQA</sequence>
<feature type="non-terminal residue" evidence="2">
    <location>
        <position position="1"/>
    </location>
</feature>
<proteinExistence type="predicted"/>
<dbReference type="InterPro" id="IPR036397">
    <property type="entry name" value="RNaseH_sf"/>
</dbReference>
<name>A0ABV0X210_9TELE</name>
<dbReference type="SUPFAM" id="SSF53098">
    <property type="entry name" value="Ribonuclease H-like"/>
    <property type="match status" value="1"/>
</dbReference>
<comment type="caution">
    <text evidence="2">The sequence shown here is derived from an EMBL/GenBank/DDBJ whole genome shotgun (WGS) entry which is preliminary data.</text>
</comment>
<gene>
    <name evidence="2" type="ORF">XENORESO_011117</name>
</gene>
<dbReference type="InterPro" id="IPR012337">
    <property type="entry name" value="RNaseH-like_sf"/>
</dbReference>
<keyword evidence="3" id="KW-1185">Reference proteome</keyword>
<dbReference type="Proteomes" id="UP001444071">
    <property type="component" value="Unassembled WGS sequence"/>
</dbReference>
<dbReference type="InterPro" id="IPR001584">
    <property type="entry name" value="Integrase_cat-core"/>
</dbReference>
<dbReference type="InterPro" id="IPR058913">
    <property type="entry name" value="Integrase_dom_put"/>
</dbReference>